<evidence type="ECO:0000313" key="7">
    <source>
        <dbReference type="EMBL" id="KAK1733259.1"/>
    </source>
</evidence>
<keyword evidence="2" id="KW-0106">Calcium</keyword>
<dbReference type="Pfam" id="PF00168">
    <property type="entry name" value="C2"/>
    <property type="match status" value="2"/>
</dbReference>
<dbReference type="PANTHER" id="PTHR45911">
    <property type="entry name" value="C2 DOMAIN-CONTAINING PROTEIN"/>
    <property type="match status" value="1"/>
</dbReference>
<evidence type="ECO:0000256" key="3">
    <source>
        <dbReference type="SAM" id="Coils"/>
    </source>
</evidence>
<accession>A0AAD9D518</accession>
<feature type="coiled-coil region" evidence="3">
    <location>
        <begin position="817"/>
        <end position="848"/>
    </location>
</feature>
<feature type="domain" description="C2" evidence="6">
    <location>
        <begin position="251"/>
        <end position="379"/>
    </location>
</feature>
<organism evidence="7 8">
    <name type="scientific">Skeletonema marinoi</name>
    <dbReference type="NCBI Taxonomy" id="267567"/>
    <lineage>
        <taxon>Eukaryota</taxon>
        <taxon>Sar</taxon>
        <taxon>Stramenopiles</taxon>
        <taxon>Ochrophyta</taxon>
        <taxon>Bacillariophyta</taxon>
        <taxon>Coscinodiscophyceae</taxon>
        <taxon>Thalassiosirophycidae</taxon>
        <taxon>Thalassiosirales</taxon>
        <taxon>Skeletonemataceae</taxon>
        <taxon>Skeletonema</taxon>
        <taxon>Skeletonema marinoi-dohrnii complex</taxon>
    </lineage>
</organism>
<dbReference type="CDD" id="cd00030">
    <property type="entry name" value="C2"/>
    <property type="match status" value="2"/>
</dbReference>
<dbReference type="InterPro" id="IPR000008">
    <property type="entry name" value="C2_dom"/>
</dbReference>
<dbReference type="Proteomes" id="UP001224775">
    <property type="component" value="Unassembled WGS sequence"/>
</dbReference>
<name>A0AAD9D518_9STRA</name>
<protein>
    <recommendedName>
        <fullName evidence="6">C2 domain-containing protein</fullName>
    </recommendedName>
</protein>
<evidence type="ECO:0000256" key="4">
    <source>
        <dbReference type="SAM" id="MobiDB-lite"/>
    </source>
</evidence>
<dbReference type="GO" id="GO:0046872">
    <property type="term" value="F:metal ion binding"/>
    <property type="evidence" value="ECO:0007669"/>
    <property type="project" value="UniProtKB-KW"/>
</dbReference>
<evidence type="ECO:0000256" key="5">
    <source>
        <dbReference type="SAM" id="Phobius"/>
    </source>
</evidence>
<evidence type="ECO:0000256" key="2">
    <source>
        <dbReference type="ARBA" id="ARBA00022837"/>
    </source>
</evidence>
<dbReference type="SMART" id="SM00239">
    <property type="entry name" value="C2"/>
    <property type="match status" value="2"/>
</dbReference>
<keyword evidence="8" id="KW-1185">Reference proteome</keyword>
<keyword evidence="5" id="KW-0812">Transmembrane</keyword>
<keyword evidence="5" id="KW-1133">Transmembrane helix</keyword>
<dbReference type="Gene3D" id="2.60.40.150">
    <property type="entry name" value="C2 domain"/>
    <property type="match status" value="2"/>
</dbReference>
<proteinExistence type="predicted"/>
<evidence type="ECO:0000313" key="8">
    <source>
        <dbReference type="Proteomes" id="UP001224775"/>
    </source>
</evidence>
<feature type="domain" description="C2" evidence="6">
    <location>
        <begin position="469"/>
        <end position="598"/>
    </location>
</feature>
<dbReference type="Pfam" id="PF04389">
    <property type="entry name" value="Peptidase_M28"/>
    <property type="match status" value="1"/>
</dbReference>
<dbReference type="Gene3D" id="3.40.630.10">
    <property type="entry name" value="Zn peptidases"/>
    <property type="match status" value="1"/>
</dbReference>
<gene>
    <name evidence="7" type="ORF">QTG54_015976</name>
</gene>
<keyword evidence="1" id="KW-0479">Metal-binding</keyword>
<feature type="transmembrane region" description="Helical" evidence="5">
    <location>
        <begin position="745"/>
        <end position="763"/>
    </location>
</feature>
<dbReference type="InterPro" id="IPR035892">
    <property type="entry name" value="C2_domain_sf"/>
</dbReference>
<reference evidence="7" key="1">
    <citation type="submission" date="2023-06" db="EMBL/GenBank/DDBJ databases">
        <title>Survivors Of The Sea: Transcriptome response of Skeletonema marinoi to long-term dormancy.</title>
        <authorList>
            <person name="Pinder M.I.M."/>
            <person name="Kourtchenko O."/>
            <person name="Robertson E.K."/>
            <person name="Larsson T."/>
            <person name="Maumus F."/>
            <person name="Osuna-Cruz C.M."/>
            <person name="Vancaester E."/>
            <person name="Stenow R."/>
            <person name="Vandepoele K."/>
            <person name="Ploug H."/>
            <person name="Bruchert V."/>
            <person name="Godhe A."/>
            <person name="Topel M."/>
        </authorList>
    </citation>
    <scope>NUCLEOTIDE SEQUENCE</scope>
    <source>
        <strain evidence="7">R05AC</strain>
    </source>
</reference>
<dbReference type="EMBL" id="JATAAI010000051">
    <property type="protein sequence ID" value="KAK1733259.1"/>
    <property type="molecule type" value="Genomic_DNA"/>
</dbReference>
<keyword evidence="5" id="KW-0472">Membrane</keyword>
<sequence>MTAASPSSPSTPVSNTAASTTVKTAHNFEITCPLPLTKGNSKNLNLPSQLTPINRRRRVSVEVHEIALNKSAAQPTAITADNAAADNIHKTEIVYVRIMERQHRINPAAMVKEHILNPMAQRLLPDTKKNPNQESPVNFFTGARRRVSDGDDNSDDVDDADSVMKSFRDLTHLTTEQSTGEVGDGWLPKYKVPLKMFQIVESNKKRKNIVVVSFKFKNRSTKREFIFDTEDQANEFRQIIHENQNLIQTRAKARLDWALRDIQLQKDERLTFLIDICSGSDIPQSDVGRQSDPYVIASFEGRQIHQTGYRSNNANPIWTLRKGSLFIWKVDALELFESRPGLVFEVKDYDTVGEDESLGFFSVNARTLYKWPDNERKVFALKPLPGETDFKQGKIAIRVRRATEYDIEFMETYNSKQTSLRSQPKLKGVIKEVLTKNSRKEKDGTREYRVRPGPDPKRQEATTWLTKDKLEQECMRASNNWVDIGSGNLGKIHFEVIKCDKLPNMDSGGNFGIKTDAFASLVYEDCFVQTDVISNCLSPRWMPWSQRAFVFNMMHTSSQLFIAVFDSDDTPLNDHDLCGRVSIDLCNFMPDTVYTLDYNLFPTAKSSPRDAKYGTITIRLRLELADEKTLVLSNMKPPQSVYVNVQTQKDFHVLRQTVEGNLDTKEYSLSTITAYCDELMSYLTIYYGLEDAVIRLFLWRGGTEVFIPAPDIATKSIKWIGFRFPLTSVIAFLSIINLVEKPDLIPSFLFASAGWLLVLTAGWRRENPNPFMWCKNFQYFVFALVFGRGPGPQTIDPKQWAEVKANANNSDYWQARVVRAEEKAKQRAEEYRKEQEEYLRELEEIGDVTDDLVEYSAGFGIDPIRAYLFPIQQYLGVACNWVRVVKNILTWEESYISFLISTTCFVLSFAVFFIPWALCIKWTLRIIVWCAFGPWMKFADIFYFSTLDNTDTEKERKNKMKLEREKKLKQHKQETQLKREKAGKLRDFKQYMFGEHICRVNILKKDRYYDLPLDTSSATPYSNMRKSLGTLCIEEAGCGLTRIEGQQLEGELIPKICVVPANKVRAGQVTTRTELLNSNSPGKIYSGKDDSAISAAIKVGSILVVTSVAAVDNTNEAAAADGGGGDTKLSARVRANLSKLTTLSDGGPNPRVTCTDGLWEAADNVAAEMKRIGLVPLGDIERTSFFNIVPGSIDEYWCPRGMMNVIGMVPGTDPTLNDEFVIFSAHIDGPNNENPQTQKERGNQDTTNAFDDALAVAFGLGLAEEMMQSPPKRNVVFLFDDVEEGWGNVLTPNLGSGETDVYVHWSQLGGKPYYDSVMFERPGFEGYQDHPEDCPVELSVGFGSWLREPTVDINKVKLIFNIDPLGIVPGASADDIVLAVINGETSTGVDSEGASISLNDIIDEALPNSLVTYEKVPHSIVDNRNSADALKSPTTYGPLCTAGNNCRPDGGIPNIWVAAMGFQKYHGGIKINDFKELFSALSMQGLYQDKLLPGTAYFSLDNIASGNFEAEALNALTASLSEFIGNLFAREDLSNLTFNVDNPPDKNYTFDAEDLSNLISAMQILSMRADAIAPDVAEIYKQAQAAVTSQMEQLQGVSPETEMFQDSIKELGQAFVGLHLSLDTFNKNYAEKEAFLDQTVAGSVKAETSDAGCTDRSSNPCTVNVASNSSDPVSPGEGSVAGDFEDKEDVKSFASDPTSHATTAHIYLSGLGSAALLVAALATFF</sequence>
<keyword evidence="3" id="KW-0175">Coiled coil</keyword>
<dbReference type="InterPro" id="IPR007484">
    <property type="entry name" value="Peptidase_M28"/>
</dbReference>
<feature type="region of interest" description="Disordered" evidence="4">
    <location>
        <begin position="439"/>
        <end position="459"/>
    </location>
</feature>
<dbReference type="SUPFAM" id="SSF53187">
    <property type="entry name" value="Zn-dependent exopeptidases"/>
    <property type="match status" value="1"/>
</dbReference>
<dbReference type="SUPFAM" id="SSF49562">
    <property type="entry name" value="C2 domain (Calcium/lipid-binding domain, CaLB)"/>
    <property type="match status" value="2"/>
</dbReference>
<comment type="caution">
    <text evidence="7">The sequence shown here is derived from an EMBL/GenBank/DDBJ whole genome shotgun (WGS) entry which is preliminary data.</text>
</comment>
<evidence type="ECO:0000256" key="1">
    <source>
        <dbReference type="ARBA" id="ARBA00022723"/>
    </source>
</evidence>
<dbReference type="PROSITE" id="PS50004">
    <property type="entry name" value="C2"/>
    <property type="match status" value="2"/>
</dbReference>
<evidence type="ECO:0000259" key="6">
    <source>
        <dbReference type="PROSITE" id="PS50004"/>
    </source>
</evidence>
<feature type="transmembrane region" description="Helical" evidence="5">
    <location>
        <begin position="895"/>
        <end position="918"/>
    </location>
</feature>